<reference evidence="1" key="4">
    <citation type="submission" date="2019-03" db="UniProtKB">
        <authorList>
            <consortium name="EnsemblPlants"/>
        </authorList>
    </citation>
    <scope>IDENTIFICATION</scope>
</reference>
<reference evidence="2" key="2">
    <citation type="journal article" date="2017" name="Nat. Plants">
        <title>The Aegilops tauschii genome reveals multiple impacts of transposons.</title>
        <authorList>
            <person name="Zhao G."/>
            <person name="Zou C."/>
            <person name="Li K."/>
            <person name="Wang K."/>
            <person name="Li T."/>
            <person name="Gao L."/>
            <person name="Zhang X."/>
            <person name="Wang H."/>
            <person name="Yang Z."/>
            <person name="Liu X."/>
            <person name="Jiang W."/>
            <person name="Mao L."/>
            <person name="Kong X."/>
            <person name="Jiao Y."/>
            <person name="Jia J."/>
        </authorList>
    </citation>
    <scope>NUCLEOTIDE SEQUENCE [LARGE SCALE GENOMIC DNA]</scope>
    <source>
        <strain evidence="2">cv. AL8/78</strain>
    </source>
</reference>
<evidence type="ECO:0000313" key="1">
    <source>
        <dbReference type="EnsemblPlants" id="AET7Gv20867800.1"/>
    </source>
</evidence>
<organism evidence="1 2">
    <name type="scientific">Aegilops tauschii subsp. strangulata</name>
    <name type="common">Goatgrass</name>
    <dbReference type="NCBI Taxonomy" id="200361"/>
    <lineage>
        <taxon>Eukaryota</taxon>
        <taxon>Viridiplantae</taxon>
        <taxon>Streptophyta</taxon>
        <taxon>Embryophyta</taxon>
        <taxon>Tracheophyta</taxon>
        <taxon>Spermatophyta</taxon>
        <taxon>Magnoliopsida</taxon>
        <taxon>Liliopsida</taxon>
        <taxon>Poales</taxon>
        <taxon>Poaceae</taxon>
        <taxon>BOP clade</taxon>
        <taxon>Pooideae</taxon>
        <taxon>Triticodae</taxon>
        <taxon>Triticeae</taxon>
        <taxon>Triticinae</taxon>
        <taxon>Aegilops</taxon>
    </lineage>
</organism>
<reference evidence="1" key="3">
    <citation type="journal article" date="2017" name="Nature">
        <title>Genome sequence of the progenitor of the wheat D genome Aegilops tauschii.</title>
        <authorList>
            <person name="Luo M.C."/>
            <person name="Gu Y.Q."/>
            <person name="Puiu D."/>
            <person name="Wang H."/>
            <person name="Twardziok S.O."/>
            <person name="Deal K.R."/>
            <person name="Huo N."/>
            <person name="Zhu T."/>
            <person name="Wang L."/>
            <person name="Wang Y."/>
            <person name="McGuire P.E."/>
            <person name="Liu S."/>
            <person name="Long H."/>
            <person name="Ramasamy R.K."/>
            <person name="Rodriguez J.C."/>
            <person name="Van S.L."/>
            <person name="Yuan L."/>
            <person name="Wang Z."/>
            <person name="Xia Z."/>
            <person name="Xiao L."/>
            <person name="Anderson O.D."/>
            <person name="Ouyang S."/>
            <person name="Liang Y."/>
            <person name="Zimin A.V."/>
            <person name="Pertea G."/>
            <person name="Qi P."/>
            <person name="Bennetzen J.L."/>
            <person name="Dai X."/>
            <person name="Dawson M.W."/>
            <person name="Muller H.G."/>
            <person name="Kugler K."/>
            <person name="Rivarola-Duarte L."/>
            <person name="Spannagl M."/>
            <person name="Mayer K.F.X."/>
            <person name="Lu F.H."/>
            <person name="Bevan M.W."/>
            <person name="Leroy P."/>
            <person name="Li P."/>
            <person name="You F.M."/>
            <person name="Sun Q."/>
            <person name="Liu Z."/>
            <person name="Lyons E."/>
            <person name="Wicker T."/>
            <person name="Salzberg S.L."/>
            <person name="Devos K.M."/>
            <person name="Dvorak J."/>
        </authorList>
    </citation>
    <scope>NUCLEOTIDE SEQUENCE [LARGE SCALE GENOMIC DNA]</scope>
    <source>
        <strain evidence="1">cv. AL8/78</strain>
    </source>
</reference>
<dbReference type="EnsemblPlants" id="AET7Gv20867800.1">
    <property type="protein sequence ID" value="AET7Gv20867800.1"/>
    <property type="gene ID" value="AET7Gv20867800"/>
</dbReference>
<dbReference type="AlphaFoldDB" id="A0A453SAP4"/>
<sequence>TPAAVVERATLVAVVVADTPVAGAPLGKVIHLHATTLPTPWARQTSAPLAGTSRVAPSLLGGAHTVYITATS</sequence>
<keyword evidence="2" id="KW-1185">Reference proteome</keyword>
<dbReference type="Gramene" id="AET7Gv20867800.1">
    <property type="protein sequence ID" value="AET7Gv20867800.1"/>
    <property type="gene ID" value="AET7Gv20867800"/>
</dbReference>
<accession>A0A453SAP4</accession>
<name>A0A453SAP4_AEGTS</name>
<reference evidence="1" key="5">
    <citation type="journal article" date="2021" name="G3 (Bethesda)">
        <title>Aegilops tauschii genome assembly Aet v5.0 features greater sequence contiguity and improved annotation.</title>
        <authorList>
            <person name="Wang L."/>
            <person name="Zhu T."/>
            <person name="Rodriguez J.C."/>
            <person name="Deal K.R."/>
            <person name="Dubcovsky J."/>
            <person name="McGuire P.E."/>
            <person name="Lux T."/>
            <person name="Spannagl M."/>
            <person name="Mayer K.F.X."/>
            <person name="Baldrich P."/>
            <person name="Meyers B.C."/>
            <person name="Huo N."/>
            <person name="Gu Y.Q."/>
            <person name="Zhou H."/>
            <person name="Devos K.M."/>
            <person name="Bennetzen J.L."/>
            <person name="Unver T."/>
            <person name="Budak H."/>
            <person name="Gulick P.J."/>
            <person name="Galiba G."/>
            <person name="Kalapos B."/>
            <person name="Nelson D.R."/>
            <person name="Li P."/>
            <person name="You F.M."/>
            <person name="Luo M.C."/>
            <person name="Dvorak J."/>
        </authorList>
    </citation>
    <scope>NUCLEOTIDE SEQUENCE [LARGE SCALE GENOMIC DNA]</scope>
    <source>
        <strain evidence="1">cv. AL8/78</strain>
    </source>
</reference>
<reference evidence="2" key="1">
    <citation type="journal article" date="2014" name="Science">
        <title>Ancient hybridizations among the ancestral genomes of bread wheat.</title>
        <authorList>
            <consortium name="International Wheat Genome Sequencing Consortium,"/>
            <person name="Marcussen T."/>
            <person name="Sandve S.R."/>
            <person name="Heier L."/>
            <person name="Spannagl M."/>
            <person name="Pfeifer M."/>
            <person name="Jakobsen K.S."/>
            <person name="Wulff B.B."/>
            <person name="Steuernagel B."/>
            <person name="Mayer K.F."/>
            <person name="Olsen O.A."/>
        </authorList>
    </citation>
    <scope>NUCLEOTIDE SEQUENCE [LARGE SCALE GENOMIC DNA]</scope>
    <source>
        <strain evidence="2">cv. AL8/78</strain>
    </source>
</reference>
<proteinExistence type="predicted"/>
<dbReference type="Proteomes" id="UP000015105">
    <property type="component" value="Chromosome 7D"/>
</dbReference>
<evidence type="ECO:0000313" key="2">
    <source>
        <dbReference type="Proteomes" id="UP000015105"/>
    </source>
</evidence>
<protein>
    <submittedName>
        <fullName evidence="1">Uncharacterized protein</fullName>
    </submittedName>
</protein>